<dbReference type="InterPro" id="IPR000631">
    <property type="entry name" value="CARKD"/>
</dbReference>
<dbReference type="EMBL" id="CAWYQH010000097">
    <property type="protein sequence ID" value="CAK8683367.1"/>
    <property type="molecule type" value="Genomic_DNA"/>
</dbReference>
<feature type="domain" description="YjeF C-terminal" evidence="8">
    <location>
        <begin position="58"/>
        <end position="352"/>
    </location>
</feature>
<keyword evidence="10" id="KW-1185">Reference proteome</keyword>
<evidence type="ECO:0000313" key="10">
    <source>
        <dbReference type="Proteomes" id="UP001642483"/>
    </source>
</evidence>
<keyword evidence="4 7" id="KW-0520">NAD</keyword>
<reference evidence="9 10" key="1">
    <citation type="submission" date="2024-02" db="EMBL/GenBank/DDBJ databases">
        <authorList>
            <person name="Daric V."/>
            <person name="Darras S."/>
        </authorList>
    </citation>
    <scope>NUCLEOTIDE SEQUENCE [LARGE SCALE GENOMIC DNA]</scope>
</reference>
<evidence type="ECO:0000256" key="5">
    <source>
        <dbReference type="ARBA" id="ARBA00023239"/>
    </source>
</evidence>
<evidence type="ECO:0000256" key="7">
    <source>
        <dbReference type="HAMAP-Rule" id="MF_03157"/>
    </source>
</evidence>
<sequence length="360" mass="39368">MLFKYNVNVIFGFKFLHMILCQEIPASIQKGPRFLSKIWASETSNCHNQSVMYDQDKMLEEARRMVPPLTFDSHKGQAGRIGIIGGSEEYTGAPYFSGISALKVGADLSHVFCMKEASPIIKSYSPELIVHPLLNSGNPVEAIKEWLPRLHSVVIGPGLGRLQSVLDVVKSLIADLRARSIPIVIDADGLFLVAQDPSIIKGYHKAILTPNAVEFKRLCDVFGIKSEGTPHMGVAQLAVKKTIALSNAMEGVTILHKGKYDIIAFGDEVTIVEEESSPRRCGGQGDLLSGAAGVFTYWSHQRHDSTIAPTLVAGYAASILTKRCGHLAFKKYGRSTTTTDLINEINPTFNSLLETQEAKL</sequence>
<dbReference type="PANTHER" id="PTHR12592">
    <property type="entry name" value="ATP-DEPENDENT (S)-NAD(P)H-HYDRATE DEHYDRATASE FAMILY MEMBER"/>
    <property type="match status" value="1"/>
</dbReference>
<feature type="binding site" evidence="7">
    <location>
        <position position="286"/>
    </location>
    <ligand>
        <name>(6S)-NADPHX</name>
        <dbReference type="ChEBI" id="CHEBI:64076"/>
    </ligand>
</feature>
<keyword evidence="2 7" id="KW-0067">ATP-binding</keyword>
<dbReference type="CDD" id="cd01171">
    <property type="entry name" value="YXKO-related"/>
    <property type="match status" value="1"/>
</dbReference>
<keyword evidence="3" id="KW-0521">NADP</keyword>
<gene>
    <name evidence="9" type="ORF">CVLEPA_LOCUS14448</name>
</gene>
<dbReference type="PANTHER" id="PTHR12592:SF0">
    <property type="entry name" value="ATP-DEPENDENT (S)-NAD(P)H-HYDRATE DEHYDRATASE"/>
    <property type="match status" value="1"/>
</dbReference>
<evidence type="ECO:0000256" key="6">
    <source>
        <dbReference type="ARBA" id="ARBA00047472"/>
    </source>
</evidence>
<comment type="cofactor">
    <cofactor evidence="7">
        <name>Mg(2+)</name>
        <dbReference type="ChEBI" id="CHEBI:18420"/>
    </cofactor>
</comment>
<comment type="catalytic activity">
    <reaction evidence="6 7">
        <text>(6S)-NADPHX + ATP = ADP + phosphate + NADPH + H(+)</text>
        <dbReference type="Rhea" id="RHEA:32231"/>
        <dbReference type="ChEBI" id="CHEBI:15378"/>
        <dbReference type="ChEBI" id="CHEBI:30616"/>
        <dbReference type="ChEBI" id="CHEBI:43474"/>
        <dbReference type="ChEBI" id="CHEBI:57783"/>
        <dbReference type="ChEBI" id="CHEBI:64076"/>
        <dbReference type="ChEBI" id="CHEBI:456216"/>
        <dbReference type="EC" id="4.2.1.93"/>
    </reaction>
</comment>
<dbReference type="HAMAP" id="MF_01965">
    <property type="entry name" value="NADHX_dehydratase"/>
    <property type="match status" value="1"/>
</dbReference>
<keyword evidence="1 7" id="KW-0547">Nucleotide-binding</keyword>
<comment type="function">
    <text evidence="7">Catalyzes the dehydration of the S-form of NAD(P)HX at the expense of ATP, which is converted to ADP. Together with NAD(P)HX epimerase, which catalyzes the epimerization of the S- and R-forms, the enzyme allows the repair of both epimers of NAD(P)HX, a damaged form of NAD(P)H that is a result of enzymatic or heat-dependent hydration.</text>
</comment>
<evidence type="ECO:0000256" key="1">
    <source>
        <dbReference type="ARBA" id="ARBA00022741"/>
    </source>
</evidence>
<dbReference type="Gene3D" id="3.40.1190.20">
    <property type="match status" value="1"/>
</dbReference>
<name>A0ABP0FXA7_CLALP</name>
<keyword evidence="7" id="KW-0597">Phosphoprotein</keyword>
<dbReference type="Pfam" id="PF01256">
    <property type="entry name" value="Carb_kinase"/>
    <property type="match status" value="1"/>
</dbReference>
<evidence type="ECO:0000313" key="9">
    <source>
        <dbReference type="EMBL" id="CAK8683367.1"/>
    </source>
</evidence>
<comment type="similarity">
    <text evidence="7">Belongs to the NnrD/CARKD family.</text>
</comment>
<proteinExistence type="inferred from homology"/>
<dbReference type="SUPFAM" id="SSF53613">
    <property type="entry name" value="Ribokinase-like"/>
    <property type="match status" value="1"/>
</dbReference>
<dbReference type="NCBIfam" id="TIGR00196">
    <property type="entry name" value="yjeF_cterm"/>
    <property type="match status" value="1"/>
</dbReference>
<dbReference type="PROSITE" id="PS51383">
    <property type="entry name" value="YJEF_C_3"/>
    <property type="match status" value="1"/>
</dbReference>
<protein>
    <recommendedName>
        <fullName evidence="7">ATP-dependent (S)-NAD(P)H-hydrate dehydratase</fullName>
        <ecNumber evidence="7">4.2.1.93</ecNumber>
    </recommendedName>
    <alternativeName>
        <fullName evidence="7">ATP-dependent NAD(P)HX dehydratase</fullName>
    </alternativeName>
</protein>
<organism evidence="9 10">
    <name type="scientific">Clavelina lepadiformis</name>
    <name type="common">Light-bulb sea squirt</name>
    <name type="synonym">Ascidia lepadiformis</name>
    <dbReference type="NCBI Taxonomy" id="159417"/>
    <lineage>
        <taxon>Eukaryota</taxon>
        <taxon>Metazoa</taxon>
        <taxon>Chordata</taxon>
        <taxon>Tunicata</taxon>
        <taxon>Ascidiacea</taxon>
        <taxon>Aplousobranchia</taxon>
        <taxon>Clavelinidae</taxon>
        <taxon>Clavelina</taxon>
    </lineage>
</organism>
<evidence type="ECO:0000256" key="3">
    <source>
        <dbReference type="ARBA" id="ARBA00022857"/>
    </source>
</evidence>
<feature type="binding site" evidence="7">
    <location>
        <begin position="257"/>
        <end position="261"/>
    </location>
    <ligand>
        <name>ATP</name>
        <dbReference type="ChEBI" id="CHEBI:30616"/>
    </ligand>
</feature>
<accession>A0ABP0FXA7</accession>
<feature type="binding site" evidence="7">
    <location>
        <begin position="211"/>
        <end position="217"/>
    </location>
    <ligand>
        <name>(6S)-NADPHX</name>
        <dbReference type="ChEBI" id="CHEBI:64076"/>
    </ligand>
</feature>
<evidence type="ECO:0000256" key="2">
    <source>
        <dbReference type="ARBA" id="ARBA00022840"/>
    </source>
</evidence>
<comment type="caution">
    <text evidence="9">The sequence shown here is derived from an EMBL/GenBank/DDBJ whole genome shotgun (WGS) entry which is preliminary data.</text>
</comment>
<feature type="binding site" evidence="7">
    <location>
        <position position="158"/>
    </location>
    <ligand>
        <name>(6S)-NADPHX</name>
        <dbReference type="ChEBI" id="CHEBI:64076"/>
    </ligand>
</feature>
<evidence type="ECO:0000256" key="4">
    <source>
        <dbReference type="ARBA" id="ARBA00023027"/>
    </source>
</evidence>
<dbReference type="InterPro" id="IPR029056">
    <property type="entry name" value="Ribokinase-like"/>
</dbReference>
<feature type="binding site" evidence="7">
    <location>
        <begin position="276"/>
        <end position="285"/>
    </location>
    <ligand>
        <name>ATP</name>
        <dbReference type="ChEBI" id="CHEBI:30616"/>
    </ligand>
</feature>
<keyword evidence="5 7" id="KW-0456">Lyase</keyword>
<dbReference type="Proteomes" id="UP001642483">
    <property type="component" value="Unassembled WGS sequence"/>
</dbReference>
<evidence type="ECO:0000259" key="8">
    <source>
        <dbReference type="PROSITE" id="PS51383"/>
    </source>
</evidence>
<dbReference type="EC" id="4.2.1.93" evidence="7"/>
<comment type="catalytic activity">
    <reaction evidence="7">
        <text>(6S)-NADHX + ATP = ADP + phosphate + NADH + H(+)</text>
        <dbReference type="Rhea" id="RHEA:19017"/>
        <dbReference type="ChEBI" id="CHEBI:15378"/>
        <dbReference type="ChEBI" id="CHEBI:30616"/>
        <dbReference type="ChEBI" id="CHEBI:43474"/>
        <dbReference type="ChEBI" id="CHEBI:57945"/>
        <dbReference type="ChEBI" id="CHEBI:64074"/>
        <dbReference type="ChEBI" id="CHEBI:456216"/>
        <dbReference type="EC" id="4.2.1.93"/>
    </reaction>
</comment>